<comment type="subcellular location">
    <subcellularLocation>
        <location evidence="1">Membrane</location>
        <topology evidence="1">Multi-pass membrane protein</topology>
    </subcellularLocation>
</comment>
<dbReference type="Proteomes" id="UP001177023">
    <property type="component" value="Unassembled WGS sequence"/>
</dbReference>
<gene>
    <name evidence="6" type="ORF">MSPICULIGERA_LOCUS1525</name>
</gene>
<feature type="non-terminal residue" evidence="6">
    <location>
        <position position="323"/>
    </location>
</feature>
<keyword evidence="2 5" id="KW-0812">Transmembrane</keyword>
<name>A0AA36C6R8_9BILA</name>
<feature type="transmembrane region" description="Helical" evidence="5">
    <location>
        <begin position="138"/>
        <end position="157"/>
    </location>
</feature>
<keyword evidence="4 5" id="KW-0472">Membrane</keyword>
<dbReference type="GO" id="GO:0016020">
    <property type="term" value="C:membrane"/>
    <property type="evidence" value="ECO:0007669"/>
    <property type="project" value="UniProtKB-SubCell"/>
</dbReference>
<evidence type="ECO:0000313" key="7">
    <source>
        <dbReference type="Proteomes" id="UP001177023"/>
    </source>
</evidence>
<feature type="transmembrane region" description="Helical" evidence="5">
    <location>
        <begin position="188"/>
        <end position="205"/>
    </location>
</feature>
<proteinExistence type="predicted"/>
<feature type="transmembrane region" description="Helical" evidence="5">
    <location>
        <begin position="269"/>
        <end position="291"/>
    </location>
</feature>
<evidence type="ECO:0008006" key="8">
    <source>
        <dbReference type="Google" id="ProtNLM"/>
    </source>
</evidence>
<feature type="transmembrane region" description="Helical" evidence="5">
    <location>
        <begin position="231"/>
        <end position="249"/>
    </location>
</feature>
<protein>
    <recommendedName>
        <fullName evidence="8">G protein-coupled receptor</fullName>
    </recommendedName>
</protein>
<keyword evidence="3 5" id="KW-1133">Transmembrane helix</keyword>
<sequence>MNDAECTAAAAPFQGYMPFRFVLLTHVILGIIGISLSIYSLGVVRRSFFHPNCKILLLAIVALFIAHGVGLSVPFSYHVYAYSTMTGCQLMVSEAVCDIIRAPANFAVFGCSSLHFGLCLERIMARYYARRYETMRPIFGWGLLGASLLTTALIYAYCLHREDFSMMVPYCTLGNANTGDQLDRVLKILPSIDLASVIVMVYLAATTKNSKKTYDLGASFSKLEGRSANRLLLPFTIVHLVIGLGSVFLNGYLPGIMPASWTFELRRTVLAGINLISVYAIVGCLTLLYILRNIQRKRRQKIFKILTPINDTSVIHNTYAQHW</sequence>
<feature type="transmembrane region" description="Helical" evidence="5">
    <location>
        <begin position="21"/>
        <end position="44"/>
    </location>
</feature>
<evidence type="ECO:0000256" key="1">
    <source>
        <dbReference type="ARBA" id="ARBA00004141"/>
    </source>
</evidence>
<keyword evidence="7" id="KW-1185">Reference proteome</keyword>
<dbReference type="PANTHER" id="PTHR31357:SF18">
    <property type="entry name" value="SERPENTINE RECEPTOR, CLASS T"/>
    <property type="match status" value="1"/>
</dbReference>
<dbReference type="InterPro" id="IPR019408">
    <property type="entry name" value="7TM_GPCR_serpentine_rcpt_Srab"/>
</dbReference>
<dbReference type="Pfam" id="PF10292">
    <property type="entry name" value="7TM_GPCR_Srab"/>
    <property type="match status" value="1"/>
</dbReference>
<reference evidence="6" key="1">
    <citation type="submission" date="2023-06" db="EMBL/GenBank/DDBJ databases">
        <authorList>
            <person name="Delattre M."/>
        </authorList>
    </citation>
    <scope>NUCLEOTIDE SEQUENCE</scope>
    <source>
        <strain evidence="6">AF72</strain>
    </source>
</reference>
<evidence type="ECO:0000256" key="2">
    <source>
        <dbReference type="ARBA" id="ARBA00022692"/>
    </source>
</evidence>
<dbReference type="AlphaFoldDB" id="A0AA36C6R8"/>
<feature type="transmembrane region" description="Helical" evidence="5">
    <location>
        <begin position="99"/>
        <end position="118"/>
    </location>
</feature>
<evidence type="ECO:0000256" key="5">
    <source>
        <dbReference type="SAM" id="Phobius"/>
    </source>
</evidence>
<accession>A0AA36C6R8</accession>
<organism evidence="6 7">
    <name type="scientific">Mesorhabditis spiculigera</name>
    <dbReference type="NCBI Taxonomy" id="96644"/>
    <lineage>
        <taxon>Eukaryota</taxon>
        <taxon>Metazoa</taxon>
        <taxon>Ecdysozoa</taxon>
        <taxon>Nematoda</taxon>
        <taxon>Chromadorea</taxon>
        <taxon>Rhabditida</taxon>
        <taxon>Rhabditina</taxon>
        <taxon>Rhabditomorpha</taxon>
        <taxon>Rhabditoidea</taxon>
        <taxon>Rhabditidae</taxon>
        <taxon>Mesorhabditinae</taxon>
        <taxon>Mesorhabditis</taxon>
    </lineage>
</organism>
<evidence type="ECO:0000256" key="3">
    <source>
        <dbReference type="ARBA" id="ARBA00022989"/>
    </source>
</evidence>
<dbReference type="GO" id="GO:0004984">
    <property type="term" value="F:olfactory receptor activity"/>
    <property type="evidence" value="ECO:0007669"/>
    <property type="project" value="TreeGrafter"/>
</dbReference>
<evidence type="ECO:0000256" key="4">
    <source>
        <dbReference type="ARBA" id="ARBA00023136"/>
    </source>
</evidence>
<dbReference type="EMBL" id="CATQJA010000442">
    <property type="protein sequence ID" value="CAJ0560347.1"/>
    <property type="molecule type" value="Genomic_DNA"/>
</dbReference>
<evidence type="ECO:0000313" key="6">
    <source>
        <dbReference type="EMBL" id="CAJ0560347.1"/>
    </source>
</evidence>
<dbReference type="PANTHER" id="PTHR31357">
    <property type="entry name" value="SERPENTINE RECEPTOR CLASS ALPHA-10"/>
    <property type="match status" value="1"/>
</dbReference>
<feature type="transmembrane region" description="Helical" evidence="5">
    <location>
        <begin position="56"/>
        <end position="79"/>
    </location>
</feature>
<comment type="caution">
    <text evidence="6">The sequence shown here is derived from an EMBL/GenBank/DDBJ whole genome shotgun (WGS) entry which is preliminary data.</text>
</comment>
<dbReference type="InterPro" id="IPR051080">
    <property type="entry name" value="Nematode_rcpt-like_serp_alpha"/>
</dbReference>